<keyword evidence="2" id="KW-1185">Reference proteome</keyword>
<comment type="caution">
    <text evidence="1">The sequence shown here is derived from an EMBL/GenBank/DDBJ whole genome shotgun (WGS) entry which is preliminary data.</text>
</comment>
<organism evidence="1 2">
    <name type="scientific">Marmota monax</name>
    <name type="common">Woodchuck</name>
    <dbReference type="NCBI Taxonomy" id="9995"/>
    <lineage>
        <taxon>Eukaryota</taxon>
        <taxon>Metazoa</taxon>
        <taxon>Chordata</taxon>
        <taxon>Craniata</taxon>
        <taxon>Vertebrata</taxon>
        <taxon>Euteleostomi</taxon>
        <taxon>Mammalia</taxon>
        <taxon>Eutheria</taxon>
        <taxon>Euarchontoglires</taxon>
        <taxon>Glires</taxon>
        <taxon>Rodentia</taxon>
        <taxon>Sciuromorpha</taxon>
        <taxon>Sciuridae</taxon>
        <taxon>Xerinae</taxon>
        <taxon>Marmotini</taxon>
        <taxon>Marmota</taxon>
    </lineage>
</organism>
<reference evidence="1" key="1">
    <citation type="submission" date="2019-04" db="EMBL/GenBank/DDBJ databases">
        <authorList>
            <person name="Alioto T."/>
            <person name="Alioto T."/>
        </authorList>
    </citation>
    <scope>NUCLEOTIDE SEQUENCE [LARGE SCALE GENOMIC DNA]</scope>
</reference>
<protein>
    <submittedName>
        <fullName evidence="1">Uncharacterized protein</fullName>
    </submittedName>
</protein>
<accession>A0A5E4BDI3</accession>
<proteinExistence type="predicted"/>
<dbReference type="AlphaFoldDB" id="A0A5E4BDI3"/>
<evidence type="ECO:0000313" key="1">
    <source>
        <dbReference type="EMBL" id="VTJ67415.1"/>
    </source>
</evidence>
<evidence type="ECO:0000313" key="2">
    <source>
        <dbReference type="Proteomes" id="UP000335636"/>
    </source>
</evidence>
<sequence>METWTQHPGLLLARWTTGIIHLASTRLGTGPHSCFADEAPECRGWHRCLMCFKKDSQPAVRRDSRSSSVKVSFNFGVK</sequence>
<dbReference type="Proteomes" id="UP000335636">
    <property type="component" value="Unassembled WGS sequence"/>
</dbReference>
<name>A0A5E4BDI3_MARMO</name>
<dbReference type="EMBL" id="CABDUW010000380">
    <property type="protein sequence ID" value="VTJ67415.1"/>
    <property type="molecule type" value="Genomic_DNA"/>
</dbReference>
<gene>
    <name evidence="1" type="ORF">MONAX_5E041169</name>
</gene>
<feature type="non-terminal residue" evidence="1">
    <location>
        <position position="78"/>
    </location>
</feature>